<dbReference type="AlphaFoldDB" id="A0A932A8L4"/>
<name>A0A932A8L4_9BACT</name>
<dbReference type="EMBL" id="JACPNR010000009">
    <property type="protein sequence ID" value="MBI2678686.1"/>
    <property type="molecule type" value="Genomic_DNA"/>
</dbReference>
<proteinExistence type="predicted"/>
<reference evidence="1" key="1">
    <citation type="submission" date="2020-07" db="EMBL/GenBank/DDBJ databases">
        <title>Huge and variable diversity of episymbiotic CPR bacteria and DPANN archaea in groundwater ecosystems.</title>
        <authorList>
            <person name="He C.Y."/>
            <person name="Keren R."/>
            <person name="Whittaker M."/>
            <person name="Farag I.F."/>
            <person name="Doudna J."/>
            <person name="Cate J.H.D."/>
            <person name="Banfield J.F."/>
        </authorList>
    </citation>
    <scope>NUCLEOTIDE SEQUENCE</scope>
    <source>
        <strain evidence="1">NC_groundwater_580_Pr5_B-0.1um_64_19</strain>
    </source>
</reference>
<sequence>MTTAAAPAQLTEIAAQWRSARQLYPVYAAVVRQYGIAIEPSRDLEYPVDRSEPEAIERIEKWFAEADAKIEVWQLRQVLQTSELGSEPVLRALIGRILAKEKRTEADRDKADFLLAQYFFHCAPVKMHQGEPTLDDMAEVLEPVLGESIPEAPAWLGGLDTVIANLRGCETLRDLLERGILAHARKLKTDAGDMFFGSGAMLTFTRFNFLVRGTFVRLIHNDLHAIRFALHELEQRGQRSFDCSAAGLGKSESGEHLRLFCHDWKTTFRAAYSSGQPFQQLIQLRTALEAALAAPPPQVAQPGPVAAAVEEPVPVEVPPAPKVIAPVAKVPAAVPLAKEAKAMPGAPSAAAVQKEMVAAYKAEPKLTLAKAAPKPIAIGGKPAPTPAPADVDGYVEQIAEQLLKDSAKTGTAVTAVVVAGHKLMLSSWEVAAFVQGGDDVSDALQRAVGARALLSRMAEERRQGTQVEVAPVLAAAHAEAAALQAQIAQAKEQKNIDGAVNLSASARRLIGLMEELESGPKPPQRSAQ</sequence>
<gene>
    <name evidence="1" type="ORF">HYX28_07870</name>
</gene>
<evidence type="ECO:0000313" key="1">
    <source>
        <dbReference type="EMBL" id="MBI2678686.1"/>
    </source>
</evidence>
<evidence type="ECO:0000313" key="2">
    <source>
        <dbReference type="Proteomes" id="UP000779809"/>
    </source>
</evidence>
<organism evidence="1 2">
    <name type="scientific">Candidatus Korobacter versatilis</name>
    <dbReference type="NCBI Taxonomy" id="658062"/>
    <lineage>
        <taxon>Bacteria</taxon>
        <taxon>Pseudomonadati</taxon>
        <taxon>Acidobacteriota</taxon>
        <taxon>Terriglobia</taxon>
        <taxon>Terriglobales</taxon>
        <taxon>Candidatus Korobacteraceae</taxon>
        <taxon>Candidatus Korobacter</taxon>
    </lineage>
</organism>
<protein>
    <submittedName>
        <fullName evidence="1">Uncharacterized protein</fullName>
    </submittedName>
</protein>
<comment type="caution">
    <text evidence="1">The sequence shown here is derived from an EMBL/GenBank/DDBJ whole genome shotgun (WGS) entry which is preliminary data.</text>
</comment>
<accession>A0A932A8L4</accession>
<dbReference type="Proteomes" id="UP000779809">
    <property type="component" value="Unassembled WGS sequence"/>
</dbReference>